<dbReference type="Pfam" id="PF02298">
    <property type="entry name" value="Cu_bind_like"/>
    <property type="match status" value="1"/>
</dbReference>
<comment type="caution">
    <text evidence="3">The sequence shown here is derived from an EMBL/GenBank/DDBJ whole genome shotgun (WGS) entry which is preliminary data.</text>
</comment>
<feature type="chain" id="PRO_5022903125" evidence="1">
    <location>
        <begin position="28"/>
        <end position="127"/>
    </location>
</feature>
<dbReference type="PROSITE" id="PS51485">
    <property type="entry name" value="PHYTOCYANIN"/>
    <property type="match status" value="1"/>
</dbReference>
<evidence type="ECO:0000256" key="1">
    <source>
        <dbReference type="SAM" id="SignalP"/>
    </source>
</evidence>
<dbReference type="InterPro" id="IPR039391">
    <property type="entry name" value="Phytocyanin-like"/>
</dbReference>
<dbReference type="GO" id="GO:0005886">
    <property type="term" value="C:plasma membrane"/>
    <property type="evidence" value="ECO:0007669"/>
    <property type="project" value="TreeGrafter"/>
</dbReference>
<organism evidence="3 4">
    <name type="scientific">Striga asiatica</name>
    <name type="common">Asiatic witchweed</name>
    <name type="synonym">Buchnera asiatica</name>
    <dbReference type="NCBI Taxonomy" id="4170"/>
    <lineage>
        <taxon>Eukaryota</taxon>
        <taxon>Viridiplantae</taxon>
        <taxon>Streptophyta</taxon>
        <taxon>Embryophyta</taxon>
        <taxon>Tracheophyta</taxon>
        <taxon>Spermatophyta</taxon>
        <taxon>Magnoliopsida</taxon>
        <taxon>eudicotyledons</taxon>
        <taxon>Gunneridae</taxon>
        <taxon>Pentapetalae</taxon>
        <taxon>asterids</taxon>
        <taxon>lamiids</taxon>
        <taxon>Lamiales</taxon>
        <taxon>Orobanchaceae</taxon>
        <taxon>Buchnereae</taxon>
        <taxon>Striga</taxon>
    </lineage>
</organism>
<dbReference type="AlphaFoldDB" id="A0A5A7P295"/>
<dbReference type="GO" id="GO:0009055">
    <property type="term" value="F:electron transfer activity"/>
    <property type="evidence" value="ECO:0007669"/>
    <property type="project" value="InterPro"/>
</dbReference>
<feature type="domain" description="Phytocyanin" evidence="2">
    <location>
        <begin position="34"/>
        <end position="125"/>
    </location>
</feature>
<reference evidence="4" key="1">
    <citation type="journal article" date="2019" name="Curr. Biol.">
        <title>Genome Sequence of Striga asiatica Provides Insight into the Evolution of Plant Parasitism.</title>
        <authorList>
            <person name="Yoshida S."/>
            <person name="Kim S."/>
            <person name="Wafula E.K."/>
            <person name="Tanskanen J."/>
            <person name="Kim Y.M."/>
            <person name="Honaas L."/>
            <person name="Yang Z."/>
            <person name="Spallek T."/>
            <person name="Conn C.E."/>
            <person name="Ichihashi Y."/>
            <person name="Cheong K."/>
            <person name="Cui S."/>
            <person name="Der J.P."/>
            <person name="Gundlach H."/>
            <person name="Jiao Y."/>
            <person name="Hori C."/>
            <person name="Ishida J.K."/>
            <person name="Kasahara H."/>
            <person name="Kiba T."/>
            <person name="Kim M.S."/>
            <person name="Koo N."/>
            <person name="Laohavisit A."/>
            <person name="Lee Y.H."/>
            <person name="Lumba S."/>
            <person name="McCourt P."/>
            <person name="Mortimer J.C."/>
            <person name="Mutuku J.M."/>
            <person name="Nomura T."/>
            <person name="Sasaki-Sekimoto Y."/>
            <person name="Seto Y."/>
            <person name="Wang Y."/>
            <person name="Wakatake T."/>
            <person name="Sakakibara H."/>
            <person name="Demura T."/>
            <person name="Yamaguchi S."/>
            <person name="Yoneyama K."/>
            <person name="Manabe R.I."/>
            <person name="Nelson D.C."/>
            <person name="Schulman A.H."/>
            <person name="Timko M.P."/>
            <person name="dePamphilis C.W."/>
            <person name="Choi D."/>
            <person name="Shirasu K."/>
        </authorList>
    </citation>
    <scope>NUCLEOTIDE SEQUENCE [LARGE SCALE GENOMIC DNA]</scope>
    <source>
        <strain evidence="4">cv. UVA1</strain>
    </source>
</reference>
<accession>A0A5A7P295</accession>
<proteinExistence type="predicted"/>
<keyword evidence="1" id="KW-0732">Signal</keyword>
<evidence type="ECO:0000259" key="2">
    <source>
        <dbReference type="PROSITE" id="PS51485"/>
    </source>
</evidence>
<dbReference type="EMBL" id="BKCP01001114">
    <property type="protein sequence ID" value="GER26717.1"/>
    <property type="molecule type" value="Genomic_DNA"/>
</dbReference>
<dbReference type="InterPro" id="IPR003245">
    <property type="entry name" value="Phytocyanin_dom"/>
</dbReference>
<gene>
    <name evidence="3" type="ORF">STAS_02374</name>
</gene>
<dbReference type="SUPFAM" id="SSF49503">
    <property type="entry name" value="Cupredoxins"/>
    <property type="match status" value="1"/>
</dbReference>
<dbReference type="OrthoDB" id="912310at2759"/>
<keyword evidence="4" id="KW-1185">Reference proteome</keyword>
<evidence type="ECO:0000313" key="4">
    <source>
        <dbReference type="Proteomes" id="UP000325081"/>
    </source>
</evidence>
<protein>
    <submittedName>
        <fullName evidence="3">Early nodulin-like protein</fullName>
    </submittedName>
</protein>
<dbReference type="Proteomes" id="UP000325081">
    <property type="component" value="Unassembled WGS sequence"/>
</dbReference>
<dbReference type="PANTHER" id="PTHR33021">
    <property type="entry name" value="BLUE COPPER PROTEIN"/>
    <property type="match status" value="1"/>
</dbReference>
<dbReference type="InterPro" id="IPR008972">
    <property type="entry name" value="Cupredoxin"/>
</dbReference>
<dbReference type="Gene3D" id="2.60.40.420">
    <property type="entry name" value="Cupredoxins - blue copper proteins"/>
    <property type="match status" value="1"/>
</dbReference>
<name>A0A5A7P295_STRAF</name>
<sequence length="127" mass="14146">MSGKRMSSGATHTLLLMMIFQFQLGHGIWVPTGTTYTVDWSSADAVKSWTDGKKFYVGDTLVFKDPKSDGVYMVSAGHDYENCVTQNGNQINGQIKLSEVRKYYFISGYKSDCSSGMKITVDAHRSH</sequence>
<feature type="signal peptide" evidence="1">
    <location>
        <begin position="1"/>
        <end position="27"/>
    </location>
</feature>
<evidence type="ECO:0000313" key="3">
    <source>
        <dbReference type="EMBL" id="GER26717.1"/>
    </source>
</evidence>
<dbReference type="PANTHER" id="PTHR33021:SF339">
    <property type="entry name" value="OS07G0570600 PROTEIN"/>
    <property type="match status" value="1"/>
</dbReference>